<dbReference type="PANTHER" id="PTHR23272:SF187">
    <property type="entry name" value="AC9 TRANSPOSASE-RELATED"/>
    <property type="match status" value="1"/>
</dbReference>
<evidence type="ECO:0000259" key="1">
    <source>
        <dbReference type="Pfam" id="PF05699"/>
    </source>
</evidence>
<reference evidence="2 3" key="1">
    <citation type="journal article" date="2022" name="G3 (Bethesda)">
        <title>Whole-genome sequence and methylome profiling of the almond [Prunus dulcis (Mill.) D.A. Webb] cultivar 'Nonpareil'.</title>
        <authorList>
            <person name="D'Amico-Willman K.M."/>
            <person name="Ouma W.Z."/>
            <person name="Meulia T."/>
            <person name="Sideli G.M."/>
            <person name="Gradziel T.M."/>
            <person name="Fresnedo-Ramirez J."/>
        </authorList>
    </citation>
    <scope>NUCLEOTIDE SEQUENCE [LARGE SCALE GENOMIC DNA]</scope>
    <source>
        <strain evidence="2">Clone GOH B32 T37-40</strain>
    </source>
</reference>
<sequence length="172" mass="19640">MVSHHLLRNALVLSSTSSIIITSFSKKGGGKHLWEIKEGWIKESQASNTVILEHEVDRYLTDPIEKLVPNFDILKWWKLNRVKYSSLSLIAKDVLAIPVLTVALESCFSMSGRVINSFCASLTPKIVEALICSQNWLRFDDIFVIQYEPTIQEMEFYESIESDLTILPAHRN</sequence>
<evidence type="ECO:0000313" key="3">
    <source>
        <dbReference type="Proteomes" id="UP001054821"/>
    </source>
</evidence>
<dbReference type="Pfam" id="PF05699">
    <property type="entry name" value="Dimer_Tnp_hAT"/>
    <property type="match status" value="1"/>
</dbReference>
<name>A0AAD5F2Y9_PRUDU</name>
<dbReference type="InterPro" id="IPR012337">
    <property type="entry name" value="RNaseH-like_sf"/>
</dbReference>
<dbReference type="PANTHER" id="PTHR23272">
    <property type="entry name" value="BED FINGER-RELATED"/>
    <property type="match status" value="1"/>
</dbReference>
<organism evidence="2 3">
    <name type="scientific">Prunus dulcis</name>
    <name type="common">Almond</name>
    <name type="synonym">Amygdalus dulcis</name>
    <dbReference type="NCBI Taxonomy" id="3755"/>
    <lineage>
        <taxon>Eukaryota</taxon>
        <taxon>Viridiplantae</taxon>
        <taxon>Streptophyta</taxon>
        <taxon>Embryophyta</taxon>
        <taxon>Tracheophyta</taxon>
        <taxon>Spermatophyta</taxon>
        <taxon>Magnoliopsida</taxon>
        <taxon>eudicotyledons</taxon>
        <taxon>Gunneridae</taxon>
        <taxon>Pentapetalae</taxon>
        <taxon>rosids</taxon>
        <taxon>fabids</taxon>
        <taxon>Rosales</taxon>
        <taxon>Rosaceae</taxon>
        <taxon>Amygdaloideae</taxon>
        <taxon>Amygdaleae</taxon>
        <taxon>Prunus</taxon>
    </lineage>
</organism>
<accession>A0AAD5F2Y9</accession>
<dbReference type="EMBL" id="JAJFAZ020000001">
    <property type="protein sequence ID" value="KAI5351243.1"/>
    <property type="molecule type" value="Genomic_DNA"/>
</dbReference>
<keyword evidence="3" id="KW-1185">Reference proteome</keyword>
<proteinExistence type="predicted"/>
<protein>
    <recommendedName>
        <fullName evidence="1">HAT C-terminal dimerisation domain-containing protein</fullName>
    </recommendedName>
</protein>
<dbReference type="AlphaFoldDB" id="A0AAD5F2Y9"/>
<dbReference type="GO" id="GO:0046983">
    <property type="term" value="F:protein dimerization activity"/>
    <property type="evidence" value="ECO:0007669"/>
    <property type="project" value="InterPro"/>
</dbReference>
<dbReference type="SUPFAM" id="SSF53098">
    <property type="entry name" value="Ribonuclease H-like"/>
    <property type="match status" value="1"/>
</dbReference>
<dbReference type="InterPro" id="IPR008906">
    <property type="entry name" value="HATC_C_dom"/>
</dbReference>
<comment type="caution">
    <text evidence="2">The sequence shown here is derived from an EMBL/GenBank/DDBJ whole genome shotgun (WGS) entry which is preliminary data.</text>
</comment>
<gene>
    <name evidence="2" type="ORF">L3X38_004134</name>
</gene>
<dbReference type="Proteomes" id="UP001054821">
    <property type="component" value="Chromosome 1"/>
</dbReference>
<feature type="domain" description="HAT C-terminal dimerisation" evidence="1">
    <location>
        <begin position="55"/>
        <end position="137"/>
    </location>
</feature>
<evidence type="ECO:0000313" key="2">
    <source>
        <dbReference type="EMBL" id="KAI5351243.1"/>
    </source>
</evidence>